<feature type="transmembrane region" description="Helical" evidence="1">
    <location>
        <begin position="25"/>
        <end position="47"/>
    </location>
</feature>
<organism evidence="2 3">
    <name type="scientific">Inquilinus limosus</name>
    <dbReference type="NCBI Taxonomy" id="171674"/>
    <lineage>
        <taxon>Bacteria</taxon>
        <taxon>Pseudomonadati</taxon>
        <taxon>Pseudomonadota</taxon>
        <taxon>Alphaproteobacteria</taxon>
        <taxon>Rhodospirillales</taxon>
        <taxon>Rhodospirillaceae</taxon>
        <taxon>Inquilinus</taxon>
    </lineage>
</organism>
<name>A0A211ZR05_9PROT</name>
<protein>
    <submittedName>
        <fullName evidence="2">Uncharacterized protein</fullName>
    </submittedName>
</protein>
<keyword evidence="1" id="KW-1133">Transmembrane helix</keyword>
<dbReference type="OrthoDB" id="8478544at2"/>
<dbReference type="EMBL" id="NHON01000012">
    <property type="protein sequence ID" value="OWJ67537.1"/>
    <property type="molecule type" value="Genomic_DNA"/>
</dbReference>
<sequence>MQTLSAFPTRPLRVHAPRPKTVRRVLTILLAEIILIALLVGAVWWMGPSLLNDARIRQNPAVAEAGTVTDGECKTKVAITFCDATLAAPGADGATVTAEVSYLFVDVHFGDYDTDVVQSAADPRLLTTSLGLDTFWNRVASFAVAVVLLLVGIVGLVRTGFRQQRTEREAVALDGQRLTPMVVTIRGGQKVKRTITWRLAYPSPAGETKGTVMTGSDFMPFTLDAQGKRALAVTGPAGGAPFLIDSNLARLELTEAERAALLQAQQLDQAAG</sequence>
<reference evidence="3" key="1">
    <citation type="submission" date="2017-05" db="EMBL/GenBank/DDBJ databases">
        <authorList>
            <person name="Macchi M."/>
            <person name="Festa S."/>
            <person name="Coppotelli B.M."/>
            <person name="Morelli I.S."/>
        </authorList>
    </citation>
    <scope>NUCLEOTIDE SEQUENCE [LARGE SCALE GENOMIC DNA]</scope>
    <source>
        <strain evidence="3">I</strain>
    </source>
</reference>
<evidence type="ECO:0000313" key="3">
    <source>
        <dbReference type="Proteomes" id="UP000196655"/>
    </source>
</evidence>
<comment type="caution">
    <text evidence="2">The sequence shown here is derived from an EMBL/GenBank/DDBJ whole genome shotgun (WGS) entry which is preliminary data.</text>
</comment>
<proteinExistence type="predicted"/>
<keyword evidence="1" id="KW-0812">Transmembrane</keyword>
<keyword evidence="3" id="KW-1185">Reference proteome</keyword>
<dbReference type="RefSeq" id="WP_088150675.1">
    <property type="nucleotide sequence ID" value="NZ_NHON01000012.1"/>
</dbReference>
<feature type="transmembrane region" description="Helical" evidence="1">
    <location>
        <begin position="135"/>
        <end position="157"/>
    </location>
</feature>
<keyword evidence="1" id="KW-0472">Membrane</keyword>
<dbReference type="AlphaFoldDB" id="A0A211ZR05"/>
<dbReference type="Proteomes" id="UP000196655">
    <property type="component" value="Unassembled WGS sequence"/>
</dbReference>
<evidence type="ECO:0000256" key="1">
    <source>
        <dbReference type="SAM" id="Phobius"/>
    </source>
</evidence>
<gene>
    <name evidence="2" type="ORF">BWR60_09020</name>
</gene>
<accession>A0A211ZR05</accession>
<evidence type="ECO:0000313" key="2">
    <source>
        <dbReference type="EMBL" id="OWJ67537.1"/>
    </source>
</evidence>